<dbReference type="VEuPathDB" id="FungiDB:TRICI_005000"/>
<dbReference type="GO" id="GO:0005739">
    <property type="term" value="C:mitochondrion"/>
    <property type="evidence" value="ECO:0007669"/>
    <property type="project" value="UniProtKB-SubCell"/>
</dbReference>
<evidence type="ECO:0000256" key="12">
    <source>
        <dbReference type="SAM" id="MobiDB-lite"/>
    </source>
</evidence>
<evidence type="ECO:0000256" key="4">
    <source>
        <dbReference type="ARBA" id="ARBA00022741"/>
    </source>
</evidence>
<dbReference type="Pfam" id="PF22042">
    <property type="entry name" value="EF-G_D2"/>
    <property type="match status" value="1"/>
</dbReference>
<dbReference type="Proteomes" id="UP000761534">
    <property type="component" value="Unassembled WGS sequence"/>
</dbReference>
<comment type="subcellular location">
    <subcellularLocation>
        <location evidence="1">Mitochondrion</location>
    </subcellularLocation>
</comment>
<feature type="compositionally biased region" description="Basic residues" evidence="12">
    <location>
        <begin position="92"/>
        <end position="103"/>
    </location>
</feature>
<dbReference type="GO" id="GO:0005525">
    <property type="term" value="F:GTP binding"/>
    <property type="evidence" value="ECO:0007669"/>
    <property type="project" value="UniProtKB-KW"/>
</dbReference>
<keyword evidence="11" id="KW-0175">Coiled coil</keyword>
<evidence type="ECO:0000256" key="8">
    <source>
        <dbReference type="ARBA" id="ARBA00023134"/>
    </source>
</evidence>
<dbReference type="CDD" id="cd01887">
    <property type="entry name" value="IF2_eIF5B"/>
    <property type="match status" value="1"/>
</dbReference>
<dbReference type="InterPro" id="IPR027417">
    <property type="entry name" value="P-loop_NTPase"/>
</dbReference>
<dbReference type="Gene3D" id="3.40.50.300">
    <property type="entry name" value="P-loop containing nucleotide triphosphate hydrolases"/>
    <property type="match status" value="1"/>
</dbReference>
<dbReference type="InterPro" id="IPR044145">
    <property type="entry name" value="IF2_II"/>
</dbReference>
<feature type="domain" description="Tr-type G" evidence="13">
    <location>
        <begin position="209"/>
        <end position="377"/>
    </location>
</feature>
<dbReference type="NCBIfam" id="TIGR00231">
    <property type="entry name" value="small_GTP"/>
    <property type="match status" value="1"/>
</dbReference>
<evidence type="ECO:0000259" key="13">
    <source>
        <dbReference type="PROSITE" id="PS51722"/>
    </source>
</evidence>
<dbReference type="Gene3D" id="2.40.30.10">
    <property type="entry name" value="Translation factors"/>
    <property type="match status" value="2"/>
</dbReference>
<protein>
    <recommendedName>
        <fullName evidence="10">Translation initiation factor IF-2, mitochondrial</fullName>
    </recommendedName>
</protein>
<dbReference type="FunFam" id="2.40.30.10:FF:000008">
    <property type="entry name" value="Translation initiation factor IF-2"/>
    <property type="match status" value="1"/>
</dbReference>
<dbReference type="Pfam" id="PF00009">
    <property type="entry name" value="GTP_EFTU"/>
    <property type="match status" value="1"/>
</dbReference>
<dbReference type="CDD" id="cd03702">
    <property type="entry name" value="IF2_mtIF2_II"/>
    <property type="match status" value="1"/>
</dbReference>
<dbReference type="InterPro" id="IPR053905">
    <property type="entry name" value="EF-G-like_DII"/>
</dbReference>
<dbReference type="GO" id="GO:0003924">
    <property type="term" value="F:GTPase activity"/>
    <property type="evidence" value="ECO:0007669"/>
    <property type="project" value="InterPro"/>
</dbReference>
<evidence type="ECO:0000313" key="15">
    <source>
        <dbReference type="Proteomes" id="UP000761534"/>
    </source>
</evidence>
<dbReference type="SUPFAM" id="SSF50447">
    <property type="entry name" value="Translation proteins"/>
    <property type="match status" value="2"/>
</dbReference>
<feature type="compositionally biased region" description="Basic and acidic residues" evidence="12">
    <location>
        <begin position="76"/>
        <end position="91"/>
    </location>
</feature>
<dbReference type="SUPFAM" id="SSF52156">
    <property type="entry name" value="Initiation factor IF2/eIF5b, domain 3"/>
    <property type="match status" value="1"/>
</dbReference>
<keyword evidence="15" id="KW-1185">Reference proteome</keyword>
<dbReference type="Pfam" id="PF04760">
    <property type="entry name" value="IF2_N"/>
    <property type="match status" value="1"/>
</dbReference>
<keyword evidence="3" id="KW-0396">Initiation factor</keyword>
<keyword evidence="6" id="KW-0809">Transit peptide</keyword>
<feature type="region of interest" description="Disordered" evidence="12">
    <location>
        <begin position="30"/>
        <end position="111"/>
    </location>
</feature>
<evidence type="ECO:0000256" key="6">
    <source>
        <dbReference type="ARBA" id="ARBA00022946"/>
    </source>
</evidence>
<sequence length="739" mass="80479">MFARTGILRFRAAGSRTLVRYASRKAPQQPLIVKKAAAGGSRFAAKPKAEIKPEPQAAEQQPEIKSTQRPAPPPPEPKEREVHSVEAEVVQKSKKADKKKGKKRENVVRERKVEKRPTVRIPKFINLADLSSLLKLRLQNLQVQMEEMGFEDLSHDHIIDAETASLIVEELGFRPVLEVETSDTASSVTSAVPNFVDIVAQEIPEDAPLRPPIVTIMGHVDHGKTTILDYLRKSSVAAGEHGGITQHIGAFAVNLGGGKEICFLDTPGHAAFLNMRQRGANVTDIVILVVAADDSVMPQTKEAIKHAQNAGVPIIVAVNKVDRPDADVERVVGDLAANGVDVETYGGETQVIPVSGLKGTGIDKLEEAVITLSEILEIKAPAEGKAEGWIVESEVKKGVGAVATVLVRRGTLSTGNFIVAGTKWCKVRSLTNDKGKRVKTAGPGIPVEVLGWKELPEAGDEVLTADNEGHAKRTTEGRVLQQAEEQKAKQIEVINEQRKQQRIEQEREAERQERARLGLPEEEATQITEDGPDKLSFVVKADVSGSAEAVADSIQGLGNEDIAASVLYSGVGTITESDVTRAEVANASILAFNLKTPKDVASLAARKNVEIINHSIIYRLLEDVTERLSAQLKPEIKHKVLGEGLIKDVFEISVKKSKNIQVAGVRVSNGVLNRRAKVKVLRNREEVYNGSFSSMKHHKDEVTEAKKDSECGLSFDGWTGFEPGDVIQTYEEIVIPRHL</sequence>
<proteinExistence type="inferred from homology"/>
<evidence type="ECO:0000256" key="7">
    <source>
        <dbReference type="ARBA" id="ARBA00023128"/>
    </source>
</evidence>
<dbReference type="FunFam" id="3.40.50.10050:FF:000001">
    <property type="entry name" value="Translation initiation factor IF-2"/>
    <property type="match status" value="1"/>
</dbReference>
<dbReference type="AlphaFoldDB" id="A0A642UXV8"/>
<evidence type="ECO:0000256" key="11">
    <source>
        <dbReference type="SAM" id="Coils"/>
    </source>
</evidence>
<comment type="function">
    <text evidence="9">One of the essential components for the initiation of protein synthesis. Protects formylmethionyl-tRNA from spontaneous hydrolysis and promotes its binding to the 30S ribosomal subunits. Also involved in the hydrolysis of GTP during the formation of the 70S ribosomal complex.</text>
</comment>
<accession>A0A642UXV8</accession>
<evidence type="ECO:0000256" key="1">
    <source>
        <dbReference type="ARBA" id="ARBA00004173"/>
    </source>
</evidence>
<dbReference type="EMBL" id="SWFS01000380">
    <property type="protein sequence ID" value="KAA8907421.1"/>
    <property type="molecule type" value="Genomic_DNA"/>
</dbReference>
<dbReference type="InterPro" id="IPR000795">
    <property type="entry name" value="T_Tr_GTP-bd_dom"/>
</dbReference>
<dbReference type="InterPro" id="IPR006847">
    <property type="entry name" value="IF2_N"/>
</dbReference>
<evidence type="ECO:0000256" key="5">
    <source>
        <dbReference type="ARBA" id="ARBA00022917"/>
    </source>
</evidence>
<dbReference type="InterPro" id="IPR005225">
    <property type="entry name" value="Small_GTP-bd"/>
</dbReference>
<gene>
    <name evidence="14" type="ORF">TRICI_005000</name>
</gene>
<evidence type="ECO:0000256" key="9">
    <source>
        <dbReference type="ARBA" id="ARBA00025162"/>
    </source>
</evidence>
<dbReference type="FunFam" id="3.40.50.300:FF:000019">
    <property type="entry name" value="Translation initiation factor IF-2"/>
    <property type="match status" value="1"/>
</dbReference>
<dbReference type="SUPFAM" id="SSF52540">
    <property type="entry name" value="P-loop containing nucleoside triphosphate hydrolases"/>
    <property type="match status" value="1"/>
</dbReference>
<dbReference type="PANTHER" id="PTHR43381">
    <property type="entry name" value="TRANSLATION INITIATION FACTOR IF-2-RELATED"/>
    <property type="match status" value="1"/>
</dbReference>
<comment type="similarity">
    <text evidence="2">Belongs to the TRAFAC class translation factor GTPase superfamily. Classic translation factor GTPase family. IF-2 subfamily.</text>
</comment>
<dbReference type="InterPro" id="IPR015760">
    <property type="entry name" value="TIF_IF2"/>
</dbReference>
<organism evidence="14 15">
    <name type="scientific">Trichomonascus ciferrii</name>
    <dbReference type="NCBI Taxonomy" id="44093"/>
    <lineage>
        <taxon>Eukaryota</taxon>
        <taxon>Fungi</taxon>
        <taxon>Dikarya</taxon>
        <taxon>Ascomycota</taxon>
        <taxon>Saccharomycotina</taxon>
        <taxon>Dipodascomycetes</taxon>
        <taxon>Dipodascales</taxon>
        <taxon>Trichomonascaceae</taxon>
        <taxon>Trichomonascus</taxon>
        <taxon>Trichomonascus ciferrii complex</taxon>
    </lineage>
</organism>
<dbReference type="NCBIfam" id="TIGR00487">
    <property type="entry name" value="IF-2"/>
    <property type="match status" value="1"/>
</dbReference>
<dbReference type="CDD" id="cd03692">
    <property type="entry name" value="mtIF2_IVc"/>
    <property type="match status" value="1"/>
</dbReference>
<evidence type="ECO:0000256" key="3">
    <source>
        <dbReference type="ARBA" id="ARBA00022540"/>
    </source>
</evidence>
<keyword evidence="4" id="KW-0547">Nucleotide-binding</keyword>
<dbReference type="InterPro" id="IPR000178">
    <property type="entry name" value="TF_IF2_bacterial-like"/>
</dbReference>
<comment type="caution">
    <text evidence="14">The sequence shown here is derived from an EMBL/GenBank/DDBJ whole genome shotgun (WGS) entry which is preliminary data.</text>
</comment>
<evidence type="ECO:0000256" key="2">
    <source>
        <dbReference type="ARBA" id="ARBA00007733"/>
    </source>
</evidence>
<dbReference type="PROSITE" id="PS51722">
    <property type="entry name" value="G_TR_2"/>
    <property type="match status" value="1"/>
</dbReference>
<dbReference type="Pfam" id="PF11987">
    <property type="entry name" value="IF-2"/>
    <property type="match status" value="1"/>
</dbReference>
<keyword evidence="8" id="KW-0342">GTP-binding</keyword>
<dbReference type="Gene3D" id="3.40.50.10050">
    <property type="entry name" value="Translation initiation factor IF- 2, domain 3"/>
    <property type="match status" value="1"/>
</dbReference>
<evidence type="ECO:0000313" key="14">
    <source>
        <dbReference type="EMBL" id="KAA8907421.1"/>
    </source>
</evidence>
<dbReference type="HAMAP" id="MF_00100_B">
    <property type="entry name" value="IF_2_B"/>
    <property type="match status" value="1"/>
</dbReference>
<reference evidence="14" key="1">
    <citation type="journal article" date="2019" name="G3 (Bethesda)">
        <title>Genome Assemblies of Two Rare Opportunistic Yeast Pathogens: Diutina rugosa (syn. Candida rugosa) and Trichomonascus ciferrii (syn. Candida ciferrii).</title>
        <authorList>
            <person name="Mixao V."/>
            <person name="Saus E."/>
            <person name="Hansen A.P."/>
            <person name="Lass-Florl C."/>
            <person name="Gabaldon T."/>
        </authorList>
    </citation>
    <scope>NUCLEOTIDE SEQUENCE</scope>
    <source>
        <strain evidence="14">CBS 4856</strain>
    </source>
</reference>
<dbReference type="GO" id="GO:0003743">
    <property type="term" value="F:translation initiation factor activity"/>
    <property type="evidence" value="ECO:0007669"/>
    <property type="project" value="UniProtKB-KW"/>
</dbReference>
<feature type="coiled-coil region" evidence="11">
    <location>
        <begin position="480"/>
        <end position="515"/>
    </location>
</feature>
<name>A0A642UXV8_9ASCO</name>
<dbReference type="InterPro" id="IPR023115">
    <property type="entry name" value="TIF_IF2_dom3"/>
</dbReference>
<dbReference type="InterPro" id="IPR009000">
    <property type="entry name" value="Transl_B-barrel_sf"/>
</dbReference>
<evidence type="ECO:0000256" key="10">
    <source>
        <dbReference type="ARBA" id="ARBA00044200"/>
    </source>
</evidence>
<keyword evidence="7" id="KW-0496">Mitochondrion</keyword>
<dbReference type="OrthoDB" id="361630at2759"/>
<dbReference type="PANTHER" id="PTHR43381:SF20">
    <property type="entry name" value="TRANSLATION INITIATION FACTOR IF-2, MITOCHONDRIAL"/>
    <property type="match status" value="1"/>
</dbReference>
<keyword evidence="5" id="KW-0648">Protein biosynthesis</keyword>
<dbReference type="FunFam" id="2.40.30.10:FF:000007">
    <property type="entry name" value="Translation initiation factor IF-2"/>
    <property type="match status" value="1"/>
</dbReference>
<dbReference type="InterPro" id="IPR036925">
    <property type="entry name" value="TIF_IF2_dom3_sf"/>
</dbReference>